<dbReference type="InterPro" id="IPR000515">
    <property type="entry name" value="MetI-like"/>
</dbReference>
<dbReference type="PROSITE" id="PS50928">
    <property type="entry name" value="ABC_TM1"/>
    <property type="match status" value="2"/>
</dbReference>
<feature type="transmembrane region" description="Helical" evidence="7">
    <location>
        <begin position="349"/>
        <end position="368"/>
    </location>
</feature>
<protein>
    <submittedName>
        <fullName evidence="9">Iron(III) transport system permease protein</fullName>
    </submittedName>
</protein>
<feature type="domain" description="ABC transmembrane type-1" evidence="8">
    <location>
        <begin position="68"/>
        <end position="274"/>
    </location>
</feature>
<feature type="transmembrane region" description="Helical" evidence="7">
    <location>
        <begin position="534"/>
        <end position="556"/>
    </location>
</feature>
<sequence length="564" mass="62348">MLKALHTTIQNLRSDNNGIRQKSPRWTFFSLGIAVLISIPIFTVIFAIFTPSGEIWSHLAETVLDDYIINSLLLISGVSVGVIAIGVSSAWLITMTEFPGRRMFEWASILPFAIPAYLMAYIYTDFLDIAGPLQTTIRNVFGLGIDGYWFPNIRSVEGAIIIMSLSFYPYVYMLARSSFLEQSTSLLEASRIMGYSTWQSFLKVALPVARPGIAAGLALALMETLNDFGTVQYFGVQTFTTGIYRTWFGLGERPAAAQLAAFLLAFIVVLLILERWSRSRISNEKANSTRFKRLNRFKLKGFRSGLAFVTCFIPVLFGFILPVILLLNMFFTNLDTLDFQFIELSLNSFTVSAVTGLLAVGIALVMAYSARLNPSSYVKFFNRVSSLGYAIPGSVIAVGVLIPFGFFDNTLDAFFREHLGFSSGLLLSGTIFAMVFAYLVRFLSVSYGGVEASMEKITPNMDEAARGLGYSFSKVLRKIHIPMMSGGLLTAGLLVFVDVMKELPATLIVRPFNFDTLAVQVYRYASDERLAESAGAALMIVLVGIIPVIIISRTIAKSRKSETK</sequence>
<feature type="transmembrane region" description="Helical" evidence="7">
    <location>
        <begin position="69"/>
        <end position="92"/>
    </location>
</feature>
<dbReference type="RefSeq" id="WP_185957132.1">
    <property type="nucleotide sequence ID" value="NZ_FXTP01000001.1"/>
</dbReference>
<evidence type="ECO:0000256" key="2">
    <source>
        <dbReference type="ARBA" id="ARBA00022448"/>
    </source>
</evidence>
<keyword evidence="4 7" id="KW-0812">Transmembrane</keyword>
<keyword evidence="2 7" id="KW-0813">Transport</keyword>
<dbReference type="PANTHER" id="PTHR30183">
    <property type="entry name" value="MOLYBDENUM TRANSPORT SYSTEM PERMEASE PROTEIN MODB"/>
    <property type="match status" value="1"/>
</dbReference>
<dbReference type="AlphaFoldDB" id="A0A521AU54"/>
<dbReference type="Gene3D" id="1.10.3720.10">
    <property type="entry name" value="MetI-like"/>
    <property type="match status" value="2"/>
</dbReference>
<feature type="domain" description="ABC transmembrane type-1" evidence="8">
    <location>
        <begin position="345"/>
        <end position="551"/>
    </location>
</feature>
<name>A0A521AU54_9BACT</name>
<feature type="transmembrane region" description="Helical" evidence="7">
    <location>
        <begin position="104"/>
        <end position="123"/>
    </location>
</feature>
<keyword evidence="6 7" id="KW-0472">Membrane</keyword>
<dbReference type="GO" id="GO:0005886">
    <property type="term" value="C:plasma membrane"/>
    <property type="evidence" value="ECO:0007669"/>
    <property type="project" value="UniProtKB-SubCell"/>
</dbReference>
<evidence type="ECO:0000313" key="10">
    <source>
        <dbReference type="Proteomes" id="UP000317557"/>
    </source>
</evidence>
<dbReference type="SUPFAM" id="SSF161098">
    <property type="entry name" value="MetI-like"/>
    <property type="match status" value="2"/>
</dbReference>
<dbReference type="Pfam" id="PF00528">
    <property type="entry name" value="BPD_transp_1"/>
    <property type="match status" value="2"/>
</dbReference>
<evidence type="ECO:0000313" key="9">
    <source>
        <dbReference type="EMBL" id="SMO38334.1"/>
    </source>
</evidence>
<comment type="similarity">
    <text evidence="7">Belongs to the binding-protein-dependent transport system permease family.</text>
</comment>
<evidence type="ECO:0000256" key="1">
    <source>
        <dbReference type="ARBA" id="ARBA00004651"/>
    </source>
</evidence>
<feature type="transmembrane region" description="Helical" evidence="7">
    <location>
        <begin position="419"/>
        <end position="440"/>
    </location>
</feature>
<accession>A0A521AU54</accession>
<feature type="transmembrane region" description="Helical" evidence="7">
    <location>
        <begin position="200"/>
        <end position="222"/>
    </location>
</feature>
<organism evidence="9 10">
    <name type="scientific">Gracilimonas mengyeensis</name>
    <dbReference type="NCBI Taxonomy" id="1302730"/>
    <lineage>
        <taxon>Bacteria</taxon>
        <taxon>Pseudomonadati</taxon>
        <taxon>Balneolota</taxon>
        <taxon>Balneolia</taxon>
        <taxon>Balneolales</taxon>
        <taxon>Balneolaceae</taxon>
        <taxon>Gracilimonas</taxon>
    </lineage>
</organism>
<feature type="transmembrane region" description="Helical" evidence="7">
    <location>
        <begin position="158"/>
        <end position="179"/>
    </location>
</feature>
<dbReference type="PANTHER" id="PTHR30183:SF2">
    <property type="entry name" value="IRON UTILIZATION PROTEIN"/>
    <property type="match status" value="1"/>
</dbReference>
<feature type="transmembrane region" description="Helical" evidence="7">
    <location>
        <begin position="26"/>
        <end position="49"/>
    </location>
</feature>
<feature type="transmembrane region" description="Helical" evidence="7">
    <location>
        <begin position="255"/>
        <end position="273"/>
    </location>
</feature>
<evidence type="ECO:0000256" key="7">
    <source>
        <dbReference type="RuleBase" id="RU363032"/>
    </source>
</evidence>
<gene>
    <name evidence="9" type="ORF">SAMN06265219_101377</name>
</gene>
<evidence type="ECO:0000259" key="8">
    <source>
        <dbReference type="PROSITE" id="PS50928"/>
    </source>
</evidence>
<evidence type="ECO:0000256" key="4">
    <source>
        <dbReference type="ARBA" id="ARBA00022692"/>
    </source>
</evidence>
<feature type="transmembrane region" description="Helical" evidence="7">
    <location>
        <begin position="389"/>
        <end position="407"/>
    </location>
</feature>
<dbReference type="InterPro" id="IPR035906">
    <property type="entry name" value="MetI-like_sf"/>
</dbReference>
<evidence type="ECO:0000256" key="5">
    <source>
        <dbReference type="ARBA" id="ARBA00022989"/>
    </source>
</evidence>
<keyword evidence="5 7" id="KW-1133">Transmembrane helix</keyword>
<dbReference type="EMBL" id="FXTP01000001">
    <property type="protein sequence ID" value="SMO38334.1"/>
    <property type="molecule type" value="Genomic_DNA"/>
</dbReference>
<keyword evidence="3" id="KW-1003">Cell membrane</keyword>
<comment type="subcellular location">
    <subcellularLocation>
        <location evidence="1 7">Cell membrane</location>
        <topology evidence="1 7">Multi-pass membrane protein</topology>
    </subcellularLocation>
</comment>
<reference evidence="9 10" key="1">
    <citation type="submission" date="2017-05" db="EMBL/GenBank/DDBJ databases">
        <authorList>
            <person name="Varghese N."/>
            <person name="Submissions S."/>
        </authorList>
    </citation>
    <scope>NUCLEOTIDE SEQUENCE [LARGE SCALE GENOMIC DNA]</scope>
    <source>
        <strain evidence="9 10">DSM 21985</strain>
    </source>
</reference>
<evidence type="ECO:0000256" key="6">
    <source>
        <dbReference type="ARBA" id="ARBA00023136"/>
    </source>
</evidence>
<dbReference type="GO" id="GO:0055085">
    <property type="term" value="P:transmembrane transport"/>
    <property type="evidence" value="ECO:0007669"/>
    <property type="project" value="InterPro"/>
</dbReference>
<dbReference type="FunFam" id="1.10.3720.10:FF:000088">
    <property type="entry name" value="Iron(III) ABC transporter, permease protein"/>
    <property type="match status" value="1"/>
</dbReference>
<dbReference type="CDD" id="cd06261">
    <property type="entry name" value="TM_PBP2"/>
    <property type="match status" value="2"/>
</dbReference>
<keyword evidence="10" id="KW-1185">Reference proteome</keyword>
<dbReference type="Proteomes" id="UP000317557">
    <property type="component" value="Unassembled WGS sequence"/>
</dbReference>
<evidence type="ECO:0000256" key="3">
    <source>
        <dbReference type="ARBA" id="ARBA00022475"/>
    </source>
</evidence>
<feature type="transmembrane region" description="Helical" evidence="7">
    <location>
        <begin position="306"/>
        <end position="329"/>
    </location>
</feature>
<proteinExistence type="inferred from homology"/>
<feature type="transmembrane region" description="Helical" evidence="7">
    <location>
        <begin position="479"/>
        <end position="497"/>
    </location>
</feature>